<dbReference type="InterPro" id="IPR009880">
    <property type="entry name" value="Glyoxal_oxidase_N"/>
</dbReference>
<dbReference type="PANTHER" id="PTHR32208">
    <property type="entry name" value="SECRETED PROTEIN-RELATED"/>
    <property type="match status" value="1"/>
</dbReference>
<name>A0ABQ8ERU2_9FUNG</name>
<organism evidence="5 6">
    <name type="scientific">Batrachochytrium salamandrivorans</name>
    <dbReference type="NCBI Taxonomy" id="1357716"/>
    <lineage>
        <taxon>Eukaryota</taxon>
        <taxon>Fungi</taxon>
        <taxon>Fungi incertae sedis</taxon>
        <taxon>Chytridiomycota</taxon>
        <taxon>Chytridiomycota incertae sedis</taxon>
        <taxon>Chytridiomycetes</taxon>
        <taxon>Rhizophydiales</taxon>
        <taxon>Rhizophydiales incertae sedis</taxon>
        <taxon>Batrachochytrium</taxon>
    </lineage>
</organism>
<reference evidence="5 6" key="1">
    <citation type="submission" date="2021-02" db="EMBL/GenBank/DDBJ databases">
        <title>Variation within the Batrachochytrium salamandrivorans European outbreak.</title>
        <authorList>
            <person name="Kelly M."/>
            <person name="Pasmans F."/>
            <person name="Shea T.P."/>
            <person name="Munoz J.F."/>
            <person name="Carranza S."/>
            <person name="Cuomo C.A."/>
            <person name="Martel A."/>
        </authorList>
    </citation>
    <scope>NUCLEOTIDE SEQUENCE [LARGE SCALE GENOMIC DNA]</scope>
    <source>
        <strain evidence="5 6">AMFP18/2</strain>
    </source>
</reference>
<dbReference type="PANTHER" id="PTHR32208:SF21">
    <property type="entry name" value="LOW QUALITY PROTEIN: ALDEHYDE OXIDASE GLOX-LIKE"/>
    <property type="match status" value="1"/>
</dbReference>
<evidence type="ECO:0000313" key="5">
    <source>
        <dbReference type="EMBL" id="KAH6585551.1"/>
    </source>
</evidence>
<evidence type="ECO:0000256" key="1">
    <source>
        <dbReference type="ARBA" id="ARBA00022729"/>
    </source>
</evidence>
<evidence type="ECO:0000259" key="3">
    <source>
        <dbReference type="Pfam" id="PF07250"/>
    </source>
</evidence>
<protein>
    <recommendedName>
        <fullName evidence="7">Galactose oxidase-like Early set domain-containing protein</fullName>
    </recommendedName>
</protein>
<dbReference type="InterPro" id="IPR013783">
    <property type="entry name" value="Ig-like_fold"/>
</dbReference>
<keyword evidence="6" id="KW-1185">Reference proteome</keyword>
<feature type="chain" id="PRO_5045474998" description="Galactose oxidase-like Early set domain-containing protein" evidence="2">
    <location>
        <begin position="25"/>
        <end position="608"/>
    </location>
</feature>
<evidence type="ECO:0008006" key="7">
    <source>
        <dbReference type="Google" id="ProtNLM"/>
    </source>
</evidence>
<gene>
    <name evidence="5" type="ORF">BASA50_001160</name>
</gene>
<keyword evidence="1 2" id="KW-0732">Signal</keyword>
<feature type="domain" description="Glyoxal oxidase N-terminal" evidence="3">
    <location>
        <begin position="91"/>
        <end position="425"/>
    </location>
</feature>
<dbReference type="SUPFAM" id="SSF81296">
    <property type="entry name" value="E set domains"/>
    <property type="match status" value="1"/>
</dbReference>
<dbReference type="Pfam" id="PF07250">
    <property type="entry name" value="Glyoxal_oxid_N"/>
    <property type="match status" value="1"/>
</dbReference>
<proteinExistence type="predicted"/>
<dbReference type="EMBL" id="JAFCIX010000580">
    <property type="protein sequence ID" value="KAH6585551.1"/>
    <property type="molecule type" value="Genomic_DNA"/>
</dbReference>
<dbReference type="InterPro" id="IPR014756">
    <property type="entry name" value="Ig_E-set"/>
</dbReference>
<dbReference type="InterPro" id="IPR011043">
    <property type="entry name" value="Gal_Oxase/kelch_b-propeller"/>
</dbReference>
<feature type="domain" description="Galactose oxidase-like Early set" evidence="4">
    <location>
        <begin position="469"/>
        <end position="563"/>
    </location>
</feature>
<dbReference type="Proteomes" id="UP001648503">
    <property type="component" value="Unassembled WGS sequence"/>
</dbReference>
<dbReference type="InterPro" id="IPR037293">
    <property type="entry name" value="Gal_Oxidase_central_sf"/>
</dbReference>
<dbReference type="CDD" id="cd02851">
    <property type="entry name" value="E_set_GO_C"/>
    <property type="match status" value="1"/>
</dbReference>
<dbReference type="Gene3D" id="2.130.10.80">
    <property type="entry name" value="Galactose oxidase/kelch, beta-propeller"/>
    <property type="match status" value="1"/>
</dbReference>
<evidence type="ECO:0000256" key="2">
    <source>
        <dbReference type="SAM" id="SignalP"/>
    </source>
</evidence>
<evidence type="ECO:0000313" key="6">
    <source>
        <dbReference type="Proteomes" id="UP001648503"/>
    </source>
</evidence>
<evidence type="ECO:0000259" key="4">
    <source>
        <dbReference type="Pfam" id="PF09118"/>
    </source>
</evidence>
<dbReference type="Gene3D" id="2.60.40.10">
    <property type="entry name" value="Immunoglobulins"/>
    <property type="match status" value="1"/>
</dbReference>
<accession>A0ABQ8ERU2</accession>
<dbReference type="Pfam" id="PF09118">
    <property type="entry name" value="GO-like_E_set"/>
    <property type="match status" value="1"/>
</dbReference>
<dbReference type="InterPro" id="IPR015202">
    <property type="entry name" value="GO-like_E_set"/>
</dbReference>
<dbReference type="SUPFAM" id="SSF50965">
    <property type="entry name" value="Galactose oxidase, central domain"/>
    <property type="match status" value="1"/>
</dbReference>
<comment type="caution">
    <text evidence="5">The sequence shown here is derived from an EMBL/GenBank/DDBJ whole genome shotgun (WGS) entry which is preliminary data.</text>
</comment>
<sequence length="608" mass="66229">MLLFGSWPLHSSTAISLVFSLAAAQYNGVWTPAGISGVTCIHSALLPDSKLICNERPHQKMYPSNPNTNGLVSSEINLLSGTTVDSFAPWSATFVPRPVDTNPLCAGQSLMANGSFFIAGGDQYGDRNGTFPPDGRKGRRIYNPCPSGSPSDCVGNWVNLPEMTTQRWYPTITTIADGSQIIVGGSTDAMDFNKLVPINNPTYEYWPSKSTDPKTLPILAWAFPNMLYPMVFVMPSERIFLFVSNKSVIIDPKTDEQIYTVPDMPVMDHAPWIYPHTPAMTVLPMTIKNNFQFVLQICGGSRNSTIYASGMCWHINPDDPNPTWTLEEGMPRGRLLPDCVIMPDGKLLYVNGAGWGTAGGDPGDVLNAGDPIMIPDVFDPTAPSGQKWTSLAPATNYRLYHSGAMLTESGFIITMGSDMVNYDDYWKYNKTNCMPVVQAYTPGECLSPFNLNIERLAPPYMQIAEKNGRPVISKAPNATTYQSSFMVEMSSPVGNVARVTFIRHSSTTHQTNTDQRFIELKILGQSGNSLVLQAPDVPGRAPPGRWFLFALDSNGIPSVAKTVFLQLGPPTTIPTGSYSTAGRNISQVTPVISILSLILAAICSSLII</sequence>
<feature type="signal peptide" evidence="2">
    <location>
        <begin position="1"/>
        <end position="24"/>
    </location>
</feature>